<name>A0A814RTY0_9BILA</name>
<dbReference type="InterPro" id="IPR004344">
    <property type="entry name" value="TTL/TTLL_fam"/>
</dbReference>
<dbReference type="PANTHER" id="PTHR46810">
    <property type="entry name" value="INACTIVE POLYGLYCYLASE TTLL10"/>
    <property type="match status" value="1"/>
</dbReference>
<proteinExistence type="predicted"/>
<dbReference type="AlphaFoldDB" id="A0A814RTY0"/>
<dbReference type="GO" id="GO:0070737">
    <property type="term" value="F:protein-glycine ligase activity, elongating"/>
    <property type="evidence" value="ECO:0007669"/>
    <property type="project" value="TreeGrafter"/>
</dbReference>
<dbReference type="InterPro" id="IPR027752">
    <property type="entry name" value="TTLL10"/>
</dbReference>
<comment type="caution">
    <text evidence="1">The sequence shown here is derived from an EMBL/GenBank/DDBJ whole genome shotgun (WGS) entry which is preliminary data.</text>
</comment>
<dbReference type="Pfam" id="PF03133">
    <property type="entry name" value="TTL"/>
    <property type="match status" value="1"/>
</dbReference>
<organism evidence="1 2">
    <name type="scientific">Adineta steineri</name>
    <dbReference type="NCBI Taxonomy" id="433720"/>
    <lineage>
        <taxon>Eukaryota</taxon>
        <taxon>Metazoa</taxon>
        <taxon>Spiralia</taxon>
        <taxon>Gnathifera</taxon>
        <taxon>Rotifera</taxon>
        <taxon>Eurotatoria</taxon>
        <taxon>Bdelloidea</taxon>
        <taxon>Adinetida</taxon>
        <taxon>Adinetidae</taxon>
        <taxon>Adineta</taxon>
    </lineage>
</organism>
<evidence type="ECO:0000313" key="2">
    <source>
        <dbReference type="Proteomes" id="UP000663845"/>
    </source>
</evidence>
<protein>
    <submittedName>
        <fullName evidence="1">Uncharacterized protein</fullName>
    </submittedName>
</protein>
<dbReference type="SUPFAM" id="SSF56059">
    <property type="entry name" value="Glutathione synthetase ATP-binding domain-like"/>
    <property type="match status" value="1"/>
</dbReference>
<gene>
    <name evidence="1" type="ORF">JYZ213_LOCUS23417</name>
</gene>
<accession>A0A814RTY0</accession>
<dbReference type="EMBL" id="CAJNOG010000276">
    <property type="protein sequence ID" value="CAF1138460.1"/>
    <property type="molecule type" value="Genomic_DNA"/>
</dbReference>
<dbReference type="PANTHER" id="PTHR46810:SF1">
    <property type="entry name" value="INACTIVE POLYGLYCYLASE TTLL10"/>
    <property type="match status" value="1"/>
</dbReference>
<dbReference type="Gene3D" id="3.30.470.20">
    <property type="entry name" value="ATP-grasp fold, B domain"/>
    <property type="match status" value="1"/>
</dbReference>
<dbReference type="Proteomes" id="UP000663845">
    <property type="component" value="Unassembled WGS sequence"/>
</dbReference>
<reference evidence="1" key="1">
    <citation type="submission" date="2021-02" db="EMBL/GenBank/DDBJ databases">
        <authorList>
            <person name="Nowell W R."/>
        </authorList>
    </citation>
    <scope>NUCLEOTIDE SEQUENCE</scope>
</reference>
<sequence length="492" mass="57875">MTIKTMSRKVNIDLHVNSKINGYYVSGKNNSQLVCNQLNALDFNRYENLPIGGVKFNWITRSIDIDWLTFDSNFQILNHIYNEKHLSNKGLLVNNLGNYDRHIRKLDNYLPLNRFLPETYLLDNITDRINFKKALENNSIWICKPVGLSCGREIFIFHNENQLENILNEYHKNLSSYSTIYDNRLVQKYIENPLLINKHKFDIRTYFLCICLSNDILCFACQTGYLRLSMYEYDLDNFNKFIHLTNQSIQRKNQDFSSMKNHTGMTMEEFNEYFNEFIQPNMPHINKDWVINELPERITKILNQVAHSIRNKLVIREGCFGFYGVDILIDDKLNCWLLEINSGPTLDMTNTALEKVIPMCFNAAISILRKLFSILFNEFSTNLDIVIETLEKYRSSGVIFPLQESNLFKYLPLSNNFDQSHHISTFTSFNNHLINLTPGVFTSIHRYRQPLFSSNPHKYVDDKALIQKKRSKLSREHLSYQLTKLIQMNNKS</sequence>
<dbReference type="PROSITE" id="PS51221">
    <property type="entry name" value="TTL"/>
    <property type="match status" value="1"/>
</dbReference>
<evidence type="ECO:0000313" key="1">
    <source>
        <dbReference type="EMBL" id="CAF1138460.1"/>
    </source>
</evidence>